<accession>A0ABQ3GSG6</accession>
<name>A0ABQ3GSG6_9GAMM</name>
<dbReference type="PANTHER" id="PTHR33969">
    <property type="entry name" value="SEGREGATION AND CONDENSATION PROTEIN A"/>
    <property type="match status" value="1"/>
</dbReference>
<sequence>MDTDLQYGQAAVSQAVLSIDADQMSESLTSHDATSVTDHSTIRDTSLRIYQTPVQHLPEDLYVPPQAFAIWLEQFAGPLDFLLYLVKKNNVDLTQMPILPITEQYLAYISELDTEHFELAGDYLLMASTLIAIKTELLLPKPETPTDERDPKAELIERLEEYAQIKVASQRLDSLVRLERDVFLAMVSMPSQDIMNAELPNYSPNLLIDSLFKMQLQPDYQMHSIKVDTVPLADRIASISRQLSTDGARSFYELLDKAQGKIGVVVSFVAVLELMKRQLVGVVVNSASDSDETSIDTNQSAINEQMRPLTLQWLA</sequence>
<dbReference type="Proteomes" id="UP000610203">
    <property type="component" value="Unassembled WGS sequence"/>
</dbReference>
<evidence type="ECO:0000313" key="2">
    <source>
        <dbReference type="EMBL" id="GHD32534.1"/>
    </source>
</evidence>
<protein>
    <recommendedName>
        <fullName evidence="1">Segregation and condensation protein A</fullName>
    </recommendedName>
</protein>
<gene>
    <name evidence="2" type="ORF">GCM10016272_15380</name>
</gene>
<dbReference type="PANTHER" id="PTHR33969:SF2">
    <property type="entry name" value="SEGREGATION AND CONDENSATION PROTEIN A"/>
    <property type="match status" value="1"/>
</dbReference>
<dbReference type="InterPro" id="IPR003768">
    <property type="entry name" value="ScpA"/>
</dbReference>
<organism evidence="2 3">
    <name type="scientific">Psychrobacter glaciei</name>
    <dbReference type="NCBI Taxonomy" id="619771"/>
    <lineage>
        <taxon>Bacteria</taxon>
        <taxon>Pseudomonadati</taxon>
        <taxon>Pseudomonadota</taxon>
        <taxon>Gammaproteobacteria</taxon>
        <taxon>Moraxellales</taxon>
        <taxon>Moraxellaceae</taxon>
        <taxon>Psychrobacter</taxon>
    </lineage>
</organism>
<comment type="caution">
    <text evidence="2">The sequence shown here is derived from an EMBL/GenBank/DDBJ whole genome shotgun (WGS) entry which is preliminary data.</text>
</comment>
<dbReference type="EMBL" id="BMZR01000003">
    <property type="protein sequence ID" value="GHD32534.1"/>
    <property type="molecule type" value="Genomic_DNA"/>
</dbReference>
<dbReference type="Pfam" id="PF02616">
    <property type="entry name" value="SMC_ScpA"/>
    <property type="match status" value="1"/>
</dbReference>
<evidence type="ECO:0000313" key="3">
    <source>
        <dbReference type="Proteomes" id="UP000610203"/>
    </source>
</evidence>
<reference evidence="3" key="1">
    <citation type="journal article" date="2019" name="Int. J. Syst. Evol. Microbiol.">
        <title>The Global Catalogue of Microorganisms (GCM) 10K type strain sequencing project: providing services to taxonomists for standard genome sequencing and annotation.</title>
        <authorList>
            <consortium name="The Broad Institute Genomics Platform"/>
            <consortium name="The Broad Institute Genome Sequencing Center for Infectious Disease"/>
            <person name="Wu L."/>
            <person name="Ma J."/>
        </authorList>
    </citation>
    <scope>NUCLEOTIDE SEQUENCE [LARGE SCALE GENOMIC DNA]</scope>
    <source>
        <strain evidence="3">KCTC 42280</strain>
    </source>
</reference>
<keyword evidence="3" id="KW-1185">Reference proteome</keyword>
<proteinExistence type="predicted"/>
<dbReference type="Gene3D" id="6.10.250.2410">
    <property type="match status" value="1"/>
</dbReference>
<evidence type="ECO:0000256" key="1">
    <source>
        <dbReference type="ARBA" id="ARBA00044777"/>
    </source>
</evidence>